<evidence type="ECO:0000313" key="2">
    <source>
        <dbReference type="EMBL" id="MFC5527915.1"/>
    </source>
</evidence>
<dbReference type="Gene3D" id="3.40.50.150">
    <property type="entry name" value="Vaccinia Virus protein VP39"/>
    <property type="match status" value="1"/>
</dbReference>
<dbReference type="GO" id="GO:0032259">
    <property type="term" value="P:methylation"/>
    <property type="evidence" value="ECO:0007669"/>
    <property type="project" value="UniProtKB-KW"/>
</dbReference>
<keyword evidence="2" id="KW-0808">Transferase</keyword>
<dbReference type="RefSeq" id="WP_378109720.1">
    <property type="nucleotide sequence ID" value="NZ_JBHSNC010000001.1"/>
</dbReference>
<keyword evidence="3" id="KW-1185">Reference proteome</keyword>
<dbReference type="InterPro" id="IPR041698">
    <property type="entry name" value="Methyltransf_25"/>
</dbReference>
<name>A0ABW0QT21_9BACL</name>
<dbReference type="InterPro" id="IPR029063">
    <property type="entry name" value="SAM-dependent_MTases_sf"/>
</dbReference>
<comment type="caution">
    <text evidence="2">The sequence shown here is derived from an EMBL/GenBank/DDBJ whole genome shotgun (WGS) entry which is preliminary data.</text>
</comment>
<dbReference type="EMBL" id="JBHSNC010000001">
    <property type="protein sequence ID" value="MFC5527915.1"/>
    <property type="molecule type" value="Genomic_DNA"/>
</dbReference>
<keyword evidence="2" id="KW-0489">Methyltransferase</keyword>
<dbReference type="SUPFAM" id="SSF53335">
    <property type="entry name" value="S-adenosyl-L-methionine-dependent methyltransferases"/>
    <property type="match status" value="1"/>
</dbReference>
<sequence>MDDFSQNGAELQEALIHLRRLNRIFGASGPALYGVKQLWDDAGRPNHLTLLDVGSGSGDINQSILQWAHKLGVKMKVILADVTEEARIESERLFRNDSRVTFVKCNVFDLPACHADIVTASQFAHHFPSEKLPQLTKRMLEISRYGIVINDIHRHWLPWTAVWVFTRLISNNRYIRHDGPLSVAKGFRRIDFRKLAGQLGISTMKISWRPLFRYAVIIPKQQEGATDVQGS</sequence>
<gene>
    <name evidence="2" type="ORF">ACFPQ4_00365</name>
</gene>
<protein>
    <submittedName>
        <fullName evidence="2">Methyltransferase domain-containing protein</fullName>
    </submittedName>
</protein>
<evidence type="ECO:0000313" key="3">
    <source>
        <dbReference type="Proteomes" id="UP001596108"/>
    </source>
</evidence>
<accession>A0ABW0QT21</accession>
<organism evidence="2 3">
    <name type="scientific">Cohnella yongneupensis</name>
    <dbReference type="NCBI Taxonomy" id="425006"/>
    <lineage>
        <taxon>Bacteria</taxon>
        <taxon>Bacillati</taxon>
        <taxon>Bacillota</taxon>
        <taxon>Bacilli</taxon>
        <taxon>Bacillales</taxon>
        <taxon>Paenibacillaceae</taxon>
        <taxon>Cohnella</taxon>
    </lineage>
</organism>
<dbReference type="Proteomes" id="UP001596108">
    <property type="component" value="Unassembled WGS sequence"/>
</dbReference>
<dbReference type="GO" id="GO:0008168">
    <property type="term" value="F:methyltransferase activity"/>
    <property type="evidence" value="ECO:0007669"/>
    <property type="project" value="UniProtKB-KW"/>
</dbReference>
<reference evidence="3" key="1">
    <citation type="journal article" date="2019" name="Int. J. Syst. Evol. Microbiol.">
        <title>The Global Catalogue of Microorganisms (GCM) 10K type strain sequencing project: providing services to taxonomists for standard genome sequencing and annotation.</title>
        <authorList>
            <consortium name="The Broad Institute Genomics Platform"/>
            <consortium name="The Broad Institute Genome Sequencing Center for Infectious Disease"/>
            <person name="Wu L."/>
            <person name="Ma J."/>
        </authorList>
    </citation>
    <scope>NUCLEOTIDE SEQUENCE [LARGE SCALE GENOMIC DNA]</scope>
    <source>
        <strain evidence="3">CGMCC 1.18578</strain>
    </source>
</reference>
<feature type="domain" description="Methyltransferase" evidence="1">
    <location>
        <begin position="51"/>
        <end position="142"/>
    </location>
</feature>
<proteinExistence type="predicted"/>
<dbReference type="Pfam" id="PF13649">
    <property type="entry name" value="Methyltransf_25"/>
    <property type="match status" value="1"/>
</dbReference>
<evidence type="ECO:0000259" key="1">
    <source>
        <dbReference type="Pfam" id="PF13649"/>
    </source>
</evidence>